<evidence type="ECO:0000313" key="3">
    <source>
        <dbReference type="EMBL" id="KGP64461.1"/>
    </source>
</evidence>
<feature type="chain" id="PRO_5002004599" description="Transglycosylase SLT domain-containing protein" evidence="1">
    <location>
        <begin position="24"/>
        <end position="199"/>
    </location>
</feature>
<evidence type="ECO:0000313" key="4">
    <source>
        <dbReference type="Proteomes" id="UP000054422"/>
    </source>
</evidence>
<dbReference type="InterPro" id="IPR023346">
    <property type="entry name" value="Lysozyme-like_dom_sf"/>
</dbReference>
<reference evidence="3 4" key="1">
    <citation type="submission" date="2014-05" db="EMBL/GenBank/DDBJ databases">
        <authorList>
            <person name="Rizzardi K."/>
            <person name="Winiecka-Krusnell J."/>
            <person name="Ramliden M."/>
            <person name="Alm E."/>
            <person name="Andersson S."/>
            <person name="Byfors S."/>
        </authorList>
    </citation>
    <scope>NUCLEOTIDE SEQUENCE [LARGE SCALE GENOMIC DNA]</scope>
    <source>
        <strain evidence="3 4">LEGN</strain>
    </source>
</reference>
<name>A0A0A2SXL4_9GAMM</name>
<accession>A0A0A2SXL4</accession>
<organism evidence="3 4">
    <name type="scientific">Legionella norrlandica</name>
    <dbReference type="NCBI Taxonomy" id="1498499"/>
    <lineage>
        <taxon>Bacteria</taxon>
        <taxon>Pseudomonadati</taxon>
        <taxon>Pseudomonadota</taxon>
        <taxon>Gammaproteobacteria</taxon>
        <taxon>Legionellales</taxon>
        <taxon>Legionellaceae</taxon>
        <taxon>Legionella</taxon>
    </lineage>
</organism>
<dbReference type="PROSITE" id="PS51257">
    <property type="entry name" value="PROKAR_LIPOPROTEIN"/>
    <property type="match status" value="1"/>
</dbReference>
<dbReference type="InterPro" id="IPR045795">
    <property type="entry name" value="SLT_4"/>
</dbReference>
<dbReference type="OrthoDB" id="9789144at2"/>
<keyword evidence="4" id="KW-1185">Reference proteome</keyword>
<feature type="signal peptide" evidence="1">
    <location>
        <begin position="1"/>
        <end position="23"/>
    </location>
</feature>
<dbReference type="EMBL" id="JNCF01000001">
    <property type="protein sequence ID" value="KGP64461.1"/>
    <property type="molecule type" value="Genomic_DNA"/>
</dbReference>
<dbReference type="SUPFAM" id="SSF53955">
    <property type="entry name" value="Lysozyme-like"/>
    <property type="match status" value="1"/>
</dbReference>
<evidence type="ECO:0000256" key="1">
    <source>
        <dbReference type="SAM" id="SignalP"/>
    </source>
</evidence>
<proteinExistence type="predicted"/>
<sequence length="199" mass="23234">MKIKFVLLCSVVFLMGCVSKPPADINNICNIFKQYPKWYTDSKDVERRWKVPVPVQMAIIHQESKFNAKARPPRTKLLWVIPWKRPSTAYGYTQALHSTWNNYKNTDGWFWSSRDNFGDGVDFIGWYANQANIKAGIPRTDAYSLYLAYHEGIGGYQRKTYLQKPWLISVARKVKAKSQLYAMQLNSCQGSLKSHNWWR</sequence>
<evidence type="ECO:0000259" key="2">
    <source>
        <dbReference type="Pfam" id="PF19489"/>
    </source>
</evidence>
<dbReference type="CDD" id="cd00442">
    <property type="entry name" value="Lyz-like"/>
    <property type="match status" value="1"/>
</dbReference>
<gene>
    <name evidence="3" type="ORF">EP47_11910</name>
</gene>
<dbReference type="Proteomes" id="UP000054422">
    <property type="component" value="Unassembled WGS sequence"/>
</dbReference>
<dbReference type="Pfam" id="PF19489">
    <property type="entry name" value="SLT_4"/>
    <property type="match status" value="1"/>
</dbReference>
<comment type="caution">
    <text evidence="3">The sequence shown here is derived from an EMBL/GenBank/DDBJ whole genome shotgun (WGS) entry which is preliminary data.</text>
</comment>
<feature type="domain" description="Transglycosylase SLT" evidence="2">
    <location>
        <begin position="6"/>
        <end position="188"/>
    </location>
</feature>
<dbReference type="STRING" id="1498499.EP47_11910"/>
<dbReference type="Gene3D" id="1.10.530.10">
    <property type="match status" value="1"/>
</dbReference>
<keyword evidence="1" id="KW-0732">Signal</keyword>
<dbReference type="RefSeq" id="WP_052117502.1">
    <property type="nucleotide sequence ID" value="NZ_JNCF01000001.1"/>
</dbReference>
<dbReference type="AlphaFoldDB" id="A0A0A2SXL4"/>
<protein>
    <recommendedName>
        <fullName evidence="2">Transglycosylase SLT domain-containing protein</fullName>
    </recommendedName>
</protein>